<dbReference type="Pfam" id="PF06972">
    <property type="entry name" value="GIP1_N"/>
    <property type="match status" value="1"/>
</dbReference>
<dbReference type="PANTHER" id="PTHR46445">
    <property type="entry name" value="RNA POLYMERASE II DEGRADATION FACTOR-LIKE PROTEIN (DUF1296)"/>
    <property type="match status" value="1"/>
</dbReference>
<dbReference type="PANTHER" id="PTHR46445:SF3">
    <property type="entry name" value="RNA POLYMERASE II DEGRADATION FACTOR-LIKE PROTEIN (DUF1296)-RELATED"/>
    <property type="match status" value="1"/>
</dbReference>
<comment type="caution">
    <text evidence="3">The sequence shown here is derived from an EMBL/GenBank/DDBJ whole genome shotgun (WGS) entry which is preliminary data.</text>
</comment>
<feature type="compositionally biased region" description="Polar residues" evidence="1">
    <location>
        <begin position="432"/>
        <end position="444"/>
    </location>
</feature>
<dbReference type="AlphaFoldDB" id="A0AAV6LAU3"/>
<feature type="compositionally biased region" description="Basic and acidic residues" evidence="1">
    <location>
        <begin position="60"/>
        <end position="82"/>
    </location>
</feature>
<dbReference type="EMBL" id="JACTNZ010000002">
    <property type="protein sequence ID" value="KAG5562198.1"/>
    <property type="molecule type" value="Genomic_DNA"/>
</dbReference>
<feature type="compositionally biased region" description="Polar residues" evidence="1">
    <location>
        <begin position="128"/>
        <end position="152"/>
    </location>
</feature>
<organism evidence="3 4">
    <name type="scientific">Rhododendron griersonianum</name>
    <dbReference type="NCBI Taxonomy" id="479676"/>
    <lineage>
        <taxon>Eukaryota</taxon>
        <taxon>Viridiplantae</taxon>
        <taxon>Streptophyta</taxon>
        <taxon>Embryophyta</taxon>
        <taxon>Tracheophyta</taxon>
        <taxon>Spermatophyta</taxon>
        <taxon>Magnoliopsida</taxon>
        <taxon>eudicotyledons</taxon>
        <taxon>Gunneridae</taxon>
        <taxon>Pentapetalae</taxon>
        <taxon>asterids</taxon>
        <taxon>Ericales</taxon>
        <taxon>Ericaceae</taxon>
        <taxon>Ericoideae</taxon>
        <taxon>Rhodoreae</taxon>
        <taxon>Rhododendron</taxon>
    </lineage>
</organism>
<feature type="domain" description="GBF-interacting protein 1 N-terminal" evidence="2">
    <location>
        <begin position="15"/>
        <end position="73"/>
    </location>
</feature>
<dbReference type="Proteomes" id="UP000823749">
    <property type="component" value="Chromosome 2"/>
</dbReference>
<accession>A0AAV6LAU3</accession>
<evidence type="ECO:0000256" key="1">
    <source>
        <dbReference type="SAM" id="MobiDB-lite"/>
    </source>
</evidence>
<feature type="region of interest" description="Disordered" evidence="1">
    <location>
        <begin position="431"/>
        <end position="468"/>
    </location>
</feature>
<feature type="compositionally biased region" description="Gly residues" evidence="1">
    <location>
        <begin position="1"/>
        <end position="12"/>
    </location>
</feature>
<dbReference type="InterPro" id="IPR009719">
    <property type="entry name" value="GIP1_N"/>
</dbReference>
<evidence type="ECO:0000259" key="2">
    <source>
        <dbReference type="Pfam" id="PF06972"/>
    </source>
</evidence>
<feature type="region of interest" description="Disordered" evidence="1">
    <location>
        <begin position="1"/>
        <end position="24"/>
    </location>
</feature>
<name>A0AAV6LAU3_9ERIC</name>
<reference evidence="3" key="1">
    <citation type="submission" date="2020-08" db="EMBL/GenBank/DDBJ databases">
        <title>Plant Genome Project.</title>
        <authorList>
            <person name="Zhang R.-G."/>
        </authorList>
    </citation>
    <scope>NUCLEOTIDE SEQUENCE</scope>
    <source>
        <strain evidence="3">WSP0</strain>
        <tissue evidence="3">Leaf</tissue>
    </source>
</reference>
<gene>
    <name evidence="3" type="ORF">RHGRI_005064</name>
</gene>
<evidence type="ECO:0000313" key="4">
    <source>
        <dbReference type="Proteomes" id="UP000823749"/>
    </source>
</evidence>
<protein>
    <recommendedName>
        <fullName evidence="2">GBF-interacting protein 1 N-terminal domain-containing protein</fullName>
    </recommendedName>
</protein>
<sequence length="468" mass="50254">MSSRSGNGGGGVQSIPAASSKMVQSLKEIVNCPESEIYAMLKECNMDPNEAVNRLLSQDPFHEVKSKREKKKENKDTTESRSRGVSNTSNRVGRGSSDRYTGRGGSAQFSSSESGALHGKPAYKKENGTQNYSTPSSVTFGMTGHNLNQRPPAQSDPAASENKATTIGTVNDTLSSSQPPGYHAAWSGVPGQVSMADIVKMGRSHCKASSGANPSQYGINQHHVQTSRSSEDNVSKVLELNHELVVGTGHHVSSNDDWPLMEQPPAVCVPPVLEQLVASDLHVDASNFSTDIIKQHPQSPKDEFREPDDEAFGNINTYRAASASAATRKMLEDNPSGDFLFSGMYENMASYQTHRSGFEHQEAEDVGASVSLVMSNLHQLSVHEVRAAPPEEDNPPPPVIIPSHLQVQTADCLHLSFGSFGSGIGGSAFSKPFSSRPLQSNMEESSADADASSVEHPDTRKAFSLQKS</sequence>
<proteinExistence type="predicted"/>
<feature type="region of interest" description="Disordered" evidence="1">
    <location>
        <begin position="53"/>
        <end position="163"/>
    </location>
</feature>
<dbReference type="SUPFAM" id="SSF46934">
    <property type="entry name" value="UBA-like"/>
    <property type="match status" value="1"/>
</dbReference>
<dbReference type="InterPro" id="IPR009060">
    <property type="entry name" value="UBA-like_sf"/>
</dbReference>
<evidence type="ECO:0000313" key="3">
    <source>
        <dbReference type="EMBL" id="KAG5562198.1"/>
    </source>
</evidence>
<keyword evidence="4" id="KW-1185">Reference proteome</keyword>